<dbReference type="InterPro" id="IPR050766">
    <property type="entry name" value="Bact_Lucif_Oxidored"/>
</dbReference>
<dbReference type="InterPro" id="IPR011251">
    <property type="entry name" value="Luciferase-like_dom"/>
</dbReference>
<dbReference type="InterPro" id="IPR006311">
    <property type="entry name" value="TAT_signal"/>
</dbReference>
<evidence type="ECO:0000259" key="3">
    <source>
        <dbReference type="Pfam" id="PF00296"/>
    </source>
</evidence>
<dbReference type="RefSeq" id="WP_397089109.1">
    <property type="nucleotide sequence ID" value="NZ_JBITGY010000011.1"/>
</dbReference>
<sequence length="435" mass="46119">MLRERGAAPPPVNPARRTQIEARIRRRRLRRTALAGGAAVAAVALGAAFLPGTAPDRAVAAEPGPSLHTAKREFTLRVRVEGGHPNRPVRWSAGLYADQESFPASGVTAEVTRYSILDRSLVRAGQDPARALGETVRFARQAEQLGYHRFWVSEHHSVPGVAGSAPTVLAAAVAAATSRIRVGTGGVMLPNHRPLVVAEQFGVLESLYPGRVDMGLGRSVGFTGGIRKALGHGLADAGDFGDRLEELLGYFTGKQQVHPGVHALPAEGLRPEVFVLAMGSGADLAAEHGLPMVIGDSPGMAEAAARYRAAFRPSEWAAAPYVMVAANVAVGESAAAAAYLQVPEAWSTAVSRTRGAFPPLSPAAEILAMEMTERERDLLAEARAGQIHGAPGEVALALEELVERSGAEEVLVTMNTFDLEERLDSYRRLARLTRG</sequence>
<proteinExistence type="predicted"/>
<protein>
    <submittedName>
        <fullName evidence="4">MsnO8 family LLM class oxidoreductase</fullName>
        <ecNumber evidence="4">1.-.-.-</ecNumber>
    </submittedName>
</protein>
<dbReference type="PANTHER" id="PTHR30137:SF6">
    <property type="entry name" value="LUCIFERASE-LIKE MONOOXYGENASE"/>
    <property type="match status" value="1"/>
</dbReference>
<dbReference type="Proteomes" id="UP001612741">
    <property type="component" value="Unassembled WGS sequence"/>
</dbReference>
<dbReference type="InterPro" id="IPR036661">
    <property type="entry name" value="Luciferase-like_sf"/>
</dbReference>
<dbReference type="NCBIfam" id="TIGR03558">
    <property type="entry name" value="oxido_grp_1"/>
    <property type="match status" value="1"/>
</dbReference>
<dbReference type="Gene3D" id="3.20.20.30">
    <property type="entry name" value="Luciferase-like domain"/>
    <property type="match status" value="1"/>
</dbReference>
<evidence type="ECO:0000313" key="5">
    <source>
        <dbReference type="Proteomes" id="UP001612741"/>
    </source>
</evidence>
<evidence type="ECO:0000313" key="4">
    <source>
        <dbReference type="EMBL" id="MFI6503322.1"/>
    </source>
</evidence>
<dbReference type="InterPro" id="IPR019949">
    <property type="entry name" value="CmoO-like"/>
</dbReference>
<dbReference type="GO" id="GO:0016491">
    <property type="term" value="F:oxidoreductase activity"/>
    <property type="evidence" value="ECO:0007669"/>
    <property type="project" value="UniProtKB-KW"/>
</dbReference>
<comment type="similarity">
    <text evidence="1">To bacterial alkanal monooxygenase alpha and beta chains.</text>
</comment>
<dbReference type="SUPFAM" id="SSF51679">
    <property type="entry name" value="Bacterial luciferase-like"/>
    <property type="match status" value="1"/>
</dbReference>
<feature type="transmembrane region" description="Helical" evidence="2">
    <location>
        <begin position="32"/>
        <end position="50"/>
    </location>
</feature>
<gene>
    <name evidence="4" type="ORF">ACIBG2_38475</name>
</gene>
<keyword evidence="2" id="KW-0472">Membrane</keyword>
<comment type="caution">
    <text evidence="4">The sequence shown here is derived from an EMBL/GenBank/DDBJ whole genome shotgun (WGS) entry which is preliminary data.</text>
</comment>
<organism evidence="4 5">
    <name type="scientific">Nonomuraea typhae</name>
    <dbReference type="NCBI Taxonomy" id="2603600"/>
    <lineage>
        <taxon>Bacteria</taxon>
        <taxon>Bacillati</taxon>
        <taxon>Actinomycetota</taxon>
        <taxon>Actinomycetes</taxon>
        <taxon>Streptosporangiales</taxon>
        <taxon>Streptosporangiaceae</taxon>
        <taxon>Nonomuraea</taxon>
    </lineage>
</organism>
<keyword evidence="2" id="KW-1133">Transmembrane helix</keyword>
<accession>A0ABW7Z563</accession>
<feature type="domain" description="Luciferase-like" evidence="3">
    <location>
        <begin position="121"/>
        <end position="407"/>
    </location>
</feature>
<dbReference type="EC" id="1.-.-.-" evidence="4"/>
<dbReference type="PROSITE" id="PS51318">
    <property type="entry name" value="TAT"/>
    <property type="match status" value="1"/>
</dbReference>
<dbReference type="EMBL" id="JBITGY010000011">
    <property type="protein sequence ID" value="MFI6503322.1"/>
    <property type="molecule type" value="Genomic_DNA"/>
</dbReference>
<keyword evidence="4" id="KW-0560">Oxidoreductase</keyword>
<dbReference type="Pfam" id="PF00296">
    <property type="entry name" value="Bac_luciferase"/>
    <property type="match status" value="1"/>
</dbReference>
<evidence type="ECO:0000256" key="1">
    <source>
        <dbReference type="ARBA" id="ARBA00007789"/>
    </source>
</evidence>
<keyword evidence="2" id="KW-0812">Transmembrane</keyword>
<evidence type="ECO:0000256" key="2">
    <source>
        <dbReference type="SAM" id="Phobius"/>
    </source>
</evidence>
<name>A0ABW7Z563_9ACTN</name>
<keyword evidence="5" id="KW-1185">Reference proteome</keyword>
<dbReference type="PANTHER" id="PTHR30137">
    <property type="entry name" value="LUCIFERASE-LIKE MONOOXYGENASE"/>
    <property type="match status" value="1"/>
</dbReference>
<reference evidence="4 5" key="1">
    <citation type="submission" date="2024-10" db="EMBL/GenBank/DDBJ databases">
        <title>The Natural Products Discovery Center: Release of the First 8490 Sequenced Strains for Exploring Actinobacteria Biosynthetic Diversity.</title>
        <authorList>
            <person name="Kalkreuter E."/>
            <person name="Kautsar S.A."/>
            <person name="Yang D."/>
            <person name="Bader C.D."/>
            <person name="Teijaro C.N."/>
            <person name="Fluegel L."/>
            <person name="Davis C.M."/>
            <person name="Simpson J.R."/>
            <person name="Lauterbach L."/>
            <person name="Steele A.D."/>
            <person name="Gui C."/>
            <person name="Meng S."/>
            <person name="Li G."/>
            <person name="Viehrig K."/>
            <person name="Ye F."/>
            <person name="Su P."/>
            <person name="Kiefer A.F."/>
            <person name="Nichols A."/>
            <person name="Cepeda A.J."/>
            <person name="Yan W."/>
            <person name="Fan B."/>
            <person name="Jiang Y."/>
            <person name="Adhikari A."/>
            <person name="Zheng C.-J."/>
            <person name="Schuster L."/>
            <person name="Cowan T.M."/>
            <person name="Smanski M.J."/>
            <person name="Chevrette M.G."/>
            <person name="De Carvalho L.P.S."/>
            <person name="Shen B."/>
        </authorList>
    </citation>
    <scope>NUCLEOTIDE SEQUENCE [LARGE SCALE GENOMIC DNA]</scope>
    <source>
        <strain evidence="4 5">NPDC050545</strain>
    </source>
</reference>